<reference evidence="3 4" key="1">
    <citation type="submission" date="2024-01" db="EMBL/GenBank/DDBJ databases">
        <authorList>
            <consortium name="Genoscope - CEA"/>
            <person name="William W."/>
        </authorList>
    </citation>
    <scope>NUCLEOTIDE SEQUENCE [LARGE SCALE GENOMIC DNA]</scope>
    <source>
        <strain evidence="3 4">29B2s-10</strain>
    </source>
</reference>
<dbReference type="PROSITE" id="PS51257">
    <property type="entry name" value="PROKAR_LIPOPROTEIN"/>
    <property type="match status" value="1"/>
</dbReference>
<keyword evidence="4" id="KW-1185">Reference proteome</keyword>
<evidence type="ECO:0000313" key="4">
    <source>
        <dbReference type="Proteomes" id="UP001497600"/>
    </source>
</evidence>
<feature type="chain" id="PRO_5046098559" evidence="2">
    <location>
        <begin position="19"/>
        <end position="382"/>
    </location>
</feature>
<protein>
    <submittedName>
        <fullName evidence="3">Uncharacterized protein</fullName>
    </submittedName>
</protein>
<keyword evidence="2" id="KW-0732">Signal</keyword>
<feature type="compositionally biased region" description="Low complexity" evidence="1">
    <location>
        <begin position="345"/>
        <end position="364"/>
    </location>
</feature>
<evidence type="ECO:0000256" key="1">
    <source>
        <dbReference type="SAM" id="MobiDB-lite"/>
    </source>
</evidence>
<accession>A0ABP0EAC1</accession>
<proteinExistence type="predicted"/>
<evidence type="ECO:0000256" key="2">
    <source>
        <dbReference type="SAM" id="SignalP"/>
    </source>
</evidence>
<gene>
    <name evidence="3" type="ORF">CAAN4_B08328</name>
</gene>
<organism evidence="3 4">
    <name type="scientific">[Candida] anglica</name>
    <dbReference type="NCBI Taxonomy" id="148631"/>
    <lineage>
        <taxon>Eukaryota</taxon>
        <taxon>Fungi</taxon>
        <taxon>Dikarya</taxon>
        <taxon>Ascomycota</taxon>
        <taxon>Saccharomycotina</taxon>
        <taxon>Pichiomycetes</taxon>
        <taxon>Debaryomycetaceae</taxon>
        <taxon>Kurtzmaniella</taxon>
    </lineage>
</organism>
<sequence length="382" mass="39822">MKFSHVVSTCFTVACVAAAPKAYPVPESQFDLGFLNDVLEGREDSFMIEELSESLHKRDQQSVESILESVNSSGIIFELLDSIANDPQQIEGLANYTGALLKNINISSLIYGAGSSSTNYSKILSIVSQSGLVTSLVDGTLLDPSFQPVLAKITERVILANEDLLLVLYSTLLRPASNQKRADNEGSASTLFSNLLSSVLGSGLLENTVSDILGALNDTGIALYVTKRFLSTPLYLNMTGALVSDIMNSGAIDISGLAGAASSFNLTKIIDGALADPKLIVNTVTGILSGNYDSSALGEYGAALSNITHIMENDGLFVQLNSLLFPSTSTTNGAQSTNSAKKAEAAGNTTSSSASSSSKAGASSMTVPGCILGAIFSALLML</sequence>
<evidence type="ECO:0000313" key="3">
    <source>
        <dbReference type="EMBL" id="CAK7897116.1"/>
    </source>
</evidence>
<name>A0ABP0EAC1_9ASCO</name>
<dbReference type="Proteomes" id="UP001497600">
    <property type="component" value="Chromosome B"/>
</dbReference>
<feature type="signal peptide" evidence="2">
    <location>
        <begin position="1"/>
        <end position="18"/>
    </location>
</feature>
<feature type="region of interest" description="Disordered" evidence="1">
    <location>
        <begin position="332"/>
        <end position="364"/>
    </location>
</feature>
<dbReference type="EMBL" id="OZ004254">
    <property type="protein sequence ID" value="CAK7897116.1"/>
    <property type="molecule type" value="Genomic_DNA"/>
</dbReference>